<evidence type="ECO:0000313" key="1">
    <source>
        <dbReference type="EMBL" id="KAJ7660544.1"/>
    </source>
</evidence>
<sequence length="284" mass="31921">MDKYNPVKHAAMELQSLSKISQDLVVSRDQDGLKHLGVFMLDNIGVTPTGNQFKQWRLCTGEDSDGVIFKNELVPKNVNECGPKKALYLTQYVEIIGIQTEVFSTCVSNLLSVHEKFAQHLAGMQMAELIIKSIGKAQIFSASNRVDTIGKLAKLKGSDLIHAPENIVKYFRINTGDSNETGQYIPCVPGAFKAGDIVEMQVVFVAQMSNKRIKIGNRLQALTLLNDKFTKEASIARNAEIMNPRRHNTSLRRKVGYFYQDEEDLRARKKRNEGKSTEPEDDKE</sequence>
<protein>
    <submittedName>
        <fullName evidence="1">Uncharacterized protein</fullName>
    </submittedName>
</protein>
<gene>
    <name evidence="1" type="ORF">B0H17DRAFT_1212546</name>
</gene>
<keyword evidence="2" id="KW-1185">Reference proteome</keyword>
<organism evidence="1 2">
    <name type="scientific">Mycena rosella</name>
    <name type="common">Pink bonnet</name>
    <name type="synonym">Agaricus rosellus</name>
    <dbReference type="NCBI Taxonomy" id="1033263"/>
    <lineage>
        <taxon>Eukaryota</taxon>
        <taxon>Fungi</taxon>
        <taxon>Dikarya</taxon>
        <taxon>Basidiomycota</taxon>
        <taxon>Agaricomycotina</taxon>
        <taxon>Agaricomycetes</taxon>
        <taxon>Agaricomycetidae</taxon>
        <taxon>Agaricales</taxon>
        <taxon>Marasmiineae</taxon>
        <taxon>Mycenaceae</taxon>
        <taxon>Mycena</taxon>
    </lineage>
</organism>
<name>A0AAD7CSC8_MYCRO</name>
<reference evidence="1" key="1">
    <citation type="submission" date="2023-03" db="EMBL/GenBank/DDBJ databases">
        <title>Massive genome expansion in bonnet fungi (Mycena s.s.) driven by repeated elements and novel gene families across ecological guilds.</title>
        <authorList>
            <consortium name="Lawrence Berkeley National Laboratory"/>
            <person name="Harder C.B."/>
            <person name="Miyauchi S."/>
            <person name="Viragh M."/>
            <person name="Kuo A."/>
            <person name="Thoen E."/>
            <person name="Andreopoulos B."/>
            <person name="Lu D."/>
            <person name="Skrede I."/>
            <person name="Drula E."/>
            <person name="Henrissat B."/>
            <person name="Morin E."/>
            <person name="Kohler A."/>
            <person name="Barry K."/>
            <person name="LaButti K."/>
            <person name="Morin E."/>
            <person name="Salamov A."/>
            <person name="Lipzen A."/>
            <person name="Mereny Z."/>
            <person name="Hegedus B."/>
            <person name="Baldrian P."/>
            <person name="Stursova M."/>
            <person name="Weitz H."/>
            <person name="Taylor A."/>
            <person name="Grigoriev I.V."/>
            <person name="Nagy L.G."/>
            <person name="Martin F."/>
            <person name="Kauserud H."/>
        </authorList>
    </citation>
    <scope>NUCLEOTIDE SEQUENCE</scope>
    <source>
        <strain evidence="1">CBHHK067</strain>
    </source>
</reference>
<dbReference type="EMBL" id="JARKIE010000259">
    <property type="protein sequence ID" value="KAJ7660544.1"/>
    <property type="molecule type" value="Genomic_DNA"/>
</dbReference>
<accession>A0AAD7CSC8</accession>
<dbReference type="AlphaFoldDB" id="A0AAD7CSC8"/>
<proteinExistence type="predicted"/>
<dbReference type="Proteomes" id="UP001221757">
    <property type="component" value="Unassembled WGS sequence"/>
</dbReference>
<comment type="caution">
    <text evidence="1">The sequence shown here is derived from an EMBL/GenBank/DDBJ whole genome shotgun (WGS) entry which is preliminary data.</text>
</comment>
<evidence type="ECO:0000313" key="2">
    <source>
        <dbReference type="Proteomes" id="UP001221757"/>
    </source>
</evidence>